<dbReference type="PANTHER" id="PTHR33867">
    <property type="entry name" value="RIBOSOME MATURATION FACTOR RIMP"/>
    <property type="match status" value="1"/>
</dbReference>
<dbReference type="HAMAP" id="MF_01077">
    <property type="entry name" value="RimP"/>
    <property type="match status" value="1"/>
</dbReference>
<comment type="similarity">
    <text evidence="3">Belongs to the RimP family.</text>
</comment>
<organism evidence="5 6">
    <name type="scientific">Corynebacterium urealyticum</name>
    <dbReference type="NCBI Taxonomy" id="43771"/>
    <lineage>
        <taxon>Bacteria</taxon>
        <taxon>Bacillati</taxon>
        <taxon>Actinomycetota</taxon>
        <taxon>Actinomycetes</taxon>
        <taxon>Mycobacteriales</taxon>
        <taxon>Corynebacteriaceae</taxon>
        <taxon>Corynebacterium</taxon>
    </lineage>
</organism>
<evidence type="ECO:0000313" key="5">
    <source>
        <dbReference type="EMBL" id="PZP01327.1"/>
    </source>
</evidence>
<comment type="caution">
    <text evidence="5">The sequence shown here is derived from an EMBL/GenBank/DDBJ whole genome shotgun (WGS) entry which is preliminary data.</text>
</comment>
<dbReference type="NCBIfam" id="NF000930">
    <property type="entry name" value="PRK00092.2-2"/>
    <property type="match status" value="1"/>
</dbReference>
<dbReference type="Gene3D" id="3.30.300.70">
    <property type="entry name" value="RimP-like superfamily, N-terminal"/>
    <property type="match status" value="1"/>
</dbReference>
<keyword evidence="2 3" id="KW-0690">Ribosome biogenesis</keyword>
<dbReference type="Pfam" id="PF02576">
    <property type="entry name" value="RimP_N"/>
    <property type="match status" value="1"/>
</dbReference>
<dbReference type="GO" id="GO:0000028">
    <property type="term" value="P:ribosomal small subunit assembly"/>
    <property type="evidence" value="ECO:0007669"/>
    <property type="project" value="TreeGrafter"/>
</dbReference>
<gene>
    <name evidence="3" type="primary">rimP</name>
    <name evidence="5" type="ORF">DI609_04390</name>
</gene>
<dbReference type="GO" id="GO:0006412">
    <property type="term" value="P:translation"/>
    <property type="evidence" value="ECO:0007669"/>
    <property type="project" value="TreeGrafter"/>
</dbReference>
<dbReference type="PANTHER" id="PTHR33867:SF1">
    <property type="entry name" value="RIBOSOME MATURATION FACTOR RIMP"/>
    <property type="match status" value="1"/>
</dbReference>
<dbReference type="InterPro" id="IPR035956">
    <property type="entry name" value="RimP_N_sf"/>
</dbReference>
<dbReference type="Proteomes" id="UP000249451">
    <property type="component" value="Unassembled WGS sequence"/>
</dbReference>
<dbReference type="EMBL" id="QFNY01000077">
    <property type="protein sequence ID" value="PZP01327.1"/>
    <property type="molecule type" value="Genomic_DNA"/>
</dbReference>
<proteinExistence type="inferred from homology"/>
<evidence type="ECO:0000256" key="2">
    <source>
        <dbReference type="ARBA" id="ARBA00022517"/>
    </source>
</evidence>
<keyword evidence="1 3" id="KW-0963">Cytoplasm</keyword>
<dbReference type="GO" id="GO:0005829">
    <property type="term" value="C:cytosol"/>
    <property type="evidence" value="ECO:0007669"/>
    <property type="project" value="TreeGrafter"/>
</dbReference>
<reference evidence="5 6" key="1">
    <citation type="submission" date="2017-11" db="EMBL/GenBank/DDBJ databases">
        <title>Infants hospitalized years apart are colonized by the same room-sourced microbial strains.</title>
        <authorList>
            <person name="Brooks B."/>
            <person name="Olm M.R."/>
            <person name="Firek B.A."/>
            <person name="Baker R."/>
            <person name="Thomas B.C."/>
            <person name="Morowitz M.J."/>
            <person name="Banfield J.F."/>
        </authorList>
    </citation>
    <scope>NUCLEOTIDE SEQUENCE [LARGE SCALE GENOMIC DNA]</scope>
    <source>
        <strain evidence="5">S2_012_000_R3_87</strain>
    </source>
</reference>
<name>A0A2W5B7H7_9CORY</name>
<dbReference type="InterPro" id="IPR028989">
    <property type="entry name" value="RimP_N"/>
</dbReference>
<dbReference type="SUPFAM" id="SSF75420">
    <property type="entry name" value="YhbC-like, N-terminal domain"/>
    <property type="match status" value="1"/>
</dbReference>
<comment type="subcellular location">
    <subcellularLocation>
        <location evidence="3">Cytoplasm</location>
    </subcellularLocation>
</comment>
<feature type="domain" description="Ribosome maturation factor RimP N-terminal" evidence="4">
    <location>
        <begin position="19"/>
        <end position="89"/>
    </location>
</feature>
<sequence>MATALDEKLRALAANEAMKCGLDVEKLTFTRAGAKSSVKIAVDADERPDLDLLEEASQLIGAAFDAAEEAQQIDLGPSYTLEVTTPGLDFPLREARHFQRNIGRLANLPGGGKGRIAGVEDDEVAILPAAKKKTGKKSQGKKAGKKTPQAPVQIYPLAELAGSTIEVEFSPAPAAEQELLGLTMAEYHELAKSDEA</sequence>
<evidence type="ECO:0000259" key="4">
    <source>
        <dbReference type="Pfam" id="PF02576"/>
    </source>
</evidence>
<evidence type="ECO:0000256" key="3">
    <source>
        <dbReference type="HAMAP-Rule" id="MF_01077"/>
    </source>
</evidence>
<comment type="function">
    <text evidence="3">Required for maturation of 30S ribosomal subunits.</text>
</comment>
<evidence type="ECO:0000256" key="1">
    <source>
        <dbReference type="ARBA" id="ARBA00022490"/>
    </source>
</evidence>
<dbReference type="AlphaFoldDB" id="A0A2W5B7H7"/>
<dbReference type="InterPro" id="IPR003728">
    <property type="entry name" value="Ribosome_maturation_RimP"/>
</dbReference>
<protein>
    <recommendedName>
        <fullName evidence="3">Ribosome maturation factor RimP</fullName>
    </recommendedName>
</protein>
<evidence type="ECO:0000313" key="6">
    <source>
        <dbReference type="Proteomes" id="UP000249451"/>
    </source>
</evidence>
<accession>A0A2W5B7H7</accession>